<dbReference type="PANTHER" id="PTHR43707:SF1">
    <property type="entry name" value="HISTIDINE--TRNA LIGASE, MITOCHONDRIAL-RELATED"/>
    <property type="match status" value="1"/>
</dbReference>
<dbReference type="Gene3D" id="3.30.930.10">
    <property type="entry name" value="Bira Bifunctional Protein, Domain 2"/>
    <property type="match status" value="1"/>
</dbReference>
<keyword evidence="6 8" id="KW-0963">Cytoplasm</keyword>
<keyword evidence="10" id="KW-0328">Glycosyltransferase</keyword>
<evidence type="ECO:0000313" key="11">
    <source>
        <dbReference type="Proteomes" id="UP000824239"/>
    </source>
</evidence>
<comment type="subunit">
    <text evidence="4 8">Heteromultimer composed of HisG and HisZ subunits.</text>
</comment>
<dbReference type="Proteomes" id="UP000824239">
    <property type="component" value="Unassembled WGS sequence"/>
</dbReference>
<comment type="pathway">
    <text evidence="2 8">Amino-acid biosynthesis; L-histidine biosynthesis; L-histidine from 5-phospho-alpha-D-ribose 1-diphosphate: step 1/9.</text>
</comment>
<dbReference type="GO" id="GO:0140096">
    <property type="term" value="F:catalytic activity, acting on a protein"/>
    <property type="evidence" value="ECO:0007669"/>
    <property type="project" value="UniProtKB-ARBA"/>
</dbReference>
<dbReference type="InterPro" id="IPR045864">
    <property type="entry name" value="aa-tRNA-synth_II/BPL/LPL"/>
</dbReference>
<keyword evidence="8" id="KW-0028">Amino-acid biosynthesis</keyword>
<dbReference type="HAMAP" id="MF_00125">
    <property type="entry name" value="HisZ"/>
    <property type="match status" value="1"/>
</dbReference>
<comment type="function">
    <text evidence="7 8">Required for the first step of histidine biosynthesis. May allow the feedback regulation of ATP phosphoribosyltransferase activity by histidine.</text>
</comment>
<keyword evidence="8" id="KW-0368">Histidine biosynthesis</keyword>
<dbReference type="GO" id="GO:0000105">
    <property type="term" value="P:L-histidine biosynthetic process"/>
    <property type="evidence" value="ECO:0007669"/>
    <property type="project" value="UniProtKB-UniRule"/>
</dbReference>
<accession>A0A9D1DIZ5</accession>
<evidence type="ECO:0000256" key="1">
    <source>
        <dbReference type="ARBA" id="ARBA00004496"/>
    </source>
</evidence>
<dbReference type="Pfam" id="PF13393">
    <property type="entry name" value="tRNA-synt_His"/>
    <property type="match status" value="1"/>
</dbReference>
<reference evidence="10" key="2">
    <citation type="journal article" date="2021" name="PeerJ">
        <title>Extensive microbial diversity within the chicken gut microbiome revealed by metagenomics and culture.</title>
        <authorList>
            <person name="Gilroy R."/>
            <person name="Ravi A."/>
            <person name="Getino M."/>
            <person name="Pursley I."/>
            <person name="Horton D.L."/>
            <person name="Alikhan N.F."/>
            <person name="Baker D."/>
            <person name="Gharbi K."/>
            <person name="Hall N."/>
            <person name="Watson M."/>
            <person name="Adriaenssens E.M."/>
            <person name="Foster-Nyarko E."/>
            <person name="Jarju S."/>
            <person name="Secka A."/>
            <person name="Antonio M."/>
            <person name="Oren A."/>
            <person name="Chaudhuri R.R."/>
            <person name="La Ragione R."/>
            <person name="Hildebrand F."/>
            <person name="Pallen M.J."/>
        </authorList>
    </citation>
    <scope>NUCLEOTIDE SEQUENCE</scope>
    <source>
        <strain evidence="10">ChiBcec15-4380</strain>
    </source>
</reference>
<reference evidence="10" key="1">
    <citation type="submission" date="2020-10" db="EMBL/GenBank/DDBJ databases">
        <authorList>
            <person name="Gilroy R."/>
        </authorList>
    </citation>
    <scope>NUCLEOTIDE SEQUENCE</scope>
    <source>
        <strain evidence="10">ChiBcec15-4380</strain>
    </source>
</reference>
<sequence>MSEPLKLEERAVLELRRLYRAYGYGPFKMSKFEPFALYLNHKEFLVSEGAITFTDTDGTLMALKPDVTLSIVKNYRPEQTPLQKVYYNENVYRMAGAGHSYREIMQTGVECLGQVDFAQLAEVILLAAWSLAAISPAFVLDLSHLGIIADVLASLGLSEEEKTNALTCLRQKNRDAMAQLLEAYAPQEAAPLLTLTTLTGPVAAVLPQLAPLLSTETGKAACQELQALSALLEAAGLSERVQLDFSVVNDMNYYNGIVFRGYVEGIPTGILSGGQYDQLMSRMGKEARGVGFAVYLDQLERLDQTPADLDADTVLLYEPGQDLGPLFAAAQALRDQGERVLLRTRAEQVSCRRVVRLVNGEVTEVG</sequence>
<protein>
    <recommendedName>
        <fullName evidence="5 8">ATP phosphoribosyltransferase regulatory subunit</fullName>
    </recommendedName>
</protein>
<organism evidence="10 11">
    <name type="scientific">Candidatus Avoscillospira avicola</name>
    <dbReference type="NCBI Taxonomy" id="2840706"/>
    <lineage>
        <taxon>Bacteria</taxon>
        <taxon>Bacillati</taxon>
        <taxon>Bacillota</taxon>
        <taxon>Clostridia</taxon>
        <taxon>Eubacteriales</taxon>
        <taxon>Oscillospiraceae</taxon>
        <taxon>Oscillospiraceae incertae sedis</taxon>
        <taxon>Candidatus Avoscillospira</taxon>
    </lineage>
</organism>
<comment type="caution">
    <text evidence="10">The sequence shown here is derived from an EMBL/GenBank/DDBJ whole genome shotgun (WGS) entry which is preliminary data.</text>
</comment>
<evidence type="ECO:0000256" key="3">
    <source>
        <dbReference type="ARBA" id="ARBA00005539"/>
    </source>
</evidence>
<dbReference type="GO" id="GO:0016757">
    <property type="term" value="F:glycosyltransferase activity"/>
    <property type="evidence" value="ECO:0007669"/>
    <property type="project" value="UniProtKB-KW"/>
</dbReference>
<evidence type="ECO:0000256" key="8">
    <source>
        <dbReference type="HAMAP-Rule" id="MF_00125"/>
    </source>
</evidence>
<evidence type="ECO:0000256" key="2">
    <source>
        <dbReference type="ARBA" id="ARBA00004667"/>
    </source>
</evidence>
<evidence type="ECO:0000256" key="7">
    <source>
        <dbReference type="ARBA" id="ARBA00025246"/>
    </source>
</evidence>
<comment type="miscellaneous">
    <text evidence="8">This function is generally fulfilled by the C-terminal part of HisG, which is missing in some bacteria such as this one.</text>
</comment>
<evidence type="ECO:0000256" key="6">
    <source>
        <dbReference type="ARBA" id="ARBA00022490"/>
    </source>
</evidence>
<evidence type="ECO:0000256" key="4">
    <source>
        <dbReference type="ARBA" id="ARBA00011496"/>
    </source>
</evidence>
<dbReference type="SUPFAM" id="SSF55681">
    <property type="entry name" value="Class II aaRS and biotin synthetases"/>
    <property type="match status" value="1"/>
</dbReference>
<name>A0A9D1DIZ5_9FIRM</name>
<dbReference type="InterPro" id="IPR004516">
    <property type="entry name" value="HisRS/HisZ"/>
</dbReference>
<evidence type="ECO:0000256" key="5">
    <source>
        <dbReference type="ARBA" id="ARBA00020397"/>
    </source>
</evidence>
<dbReference type="InterPro" id="IPR041715">
    <property type="entry name" value="HisRS-like_core"/>
</dbReference>
<dbReference type="EMBL" id="DVHE01000073">
    <property type="protein sequence ID" value="HIR51481.1"/>
    <property type="molecule type" value="Genomic_DNA"/>
</dbReference>
<dbReference type="PANTHER" id="PTHR43707">
    <property type="entry name" value="HISTIDYL-TRNA SYNTHETASE"/>
    <property type="match status" value="1"/>
</dbReference>
<dbReference type="AlphaFoldDB" id="A0A9D1DIZ5"/>
<dbReference type="InterPro" id="IPR004517">
    <property type="entry name" value="HisZ"/>
</dbReference>
<dbReference type="GO" id="GO:0006427">
    <property type="term" value="P:histidyl-tRNA aminoacylation"/>
    <property type="evidence" value="ECO:0007669"/>
    <property type="project" value="TreeGrafter"/>
</dbReference>
<comment type="subcellular location">
    <subcellularLocation>
        <location evidence="1 8">Cytoplasm</location>
    </subcellularLocation>
</comment>
<gene>
    <name evidence="8" type="primary">hisZ</name>
    <name evidence="10" type="ORF">IAA53_09470</name>
</gene>
<evidence type="ECO:0000313" key="10">
    <source>
        <dbReference type="EMBL" id="HIR51481.1"/>
    </source>
</evidence>
<proteinExistence type="inferred from homology"/>
<evidence type="ECO:0000259" key="9">
    <source>
        <dbReference type="Pfam" id="PF13393"/>
    </source>
</evidence>
<feature type="domain" description="Class II Histidinyl-tRNA synthetase (HisRS)-like catalytic core" evidence="9">
    <location>
        <begin position="8"/>
        <end position="299"/>
    </location>
</feature>
<keyword evidence="10" id="KW-0808">Transferase</keyword>
<dbReference type="GO" id="GO:0005737">
    <property type="term" value="C:cytoplasm"/>
    <property type="evidence" value="ECO:0007669"/>
    <property type="project" value="UniProtKB-SubCell"/>
</dbReference>
<comment type="similarity">
    <text evidence="3 8">Belongs to the class-II aminoacyl-tRNA synthetase family. HisZ subfamily.</text>
</comment>
<dbReference type="GO" id="GO:0004821">
    <property type="term" value="F:histidine-tRNA ligase activity"/>
    <property type="evidence" value="ECO:0007669"/>
    <property type="project" value="TreeGrafter"/>
</dbReference>